<keyword evidence="2 7" id="KW-0547">Nucleotide-binding</keyword>
<dbReference type="Gene3D" id="3.40.50.620">
    <property type="entry name" value="HUPs"/>
    <property type="match status" value="1"/>
</dbReference>
<keyword evidence="4 7" id="KW-0648">Protein biosynthesis</keyword>
<comment type="catalytic activity">
    <reaction evidence="6 7">
        <text>tRNA(Tyr) + L-tyrosine + ATP = L-tyrosyl-tRNA(Tyr) + AMP + diphosphate + H(+)</text>
        <dbReference type="Rhea" id="RHEA:10220"/>
        <dbReference type="Rhea" id="RHEA-COMP:9706"/>
        <dbReference type="Rhea" id="RHEA-COMP:9707"/>
        <dbReference type="ChEBI" id="CHEBI:15378"/>
        <dbReference type="ChEBI" id="CHEBI:30616"/>
        <dbReference type="ChEBI" id="CHEBI:33019"/>
        <dbReference type="ChEBI" id="CHEBI:58315"/>
        <dbReference type="ChEBI" id="CHEBI:78442"/>
        <dbReference type="ChEBI" id="CHEBI:78536"/>
        <dbReference type="ChEBI" id="CHEBI:456215"/>
        <dbReference type="EC" id="6.1.1.1"/>
    </reaction>
</comment>
<dbReference type="PROSITE" id="PS50889">
    <property type="entry name" value="S4"/>
    <property type="match status" value="1"/>
</dbReference>
<keyword evidence="1 7" id="KW-0436">Ligase</keyword>
<dbReference type="Gene3D" id="1.10.240.10">
    <property type="entry name" value="Tyrosyl-Transfer RNA Synthetase"/>
    <property type="match status" value="1"/>
</dbReference>
<evidence type="ECO:0000256" key="2">
    <source>
        <dbReference type="ARBA" id="ARBA00022741"/>
    </source>
</evidence>
<dbReference type="AlphaFoldDB" id="A0A939ENR3"/>
<dbReference type="InterPro" id="IPR002305">
    <property type="entry name" value="aa-tRNA-synth_Ic"/>
</dbReference>
<gene>
    <name evidence="7" type="primary">tyrS</name>
    <name evidence="10" type="ORF">J0X15_11840</name>
</gene>
<dbReference type="Pfam" id="PF00579">
    <property type="entry name" value="tRNA-synt_1b"/>
    <property type="match status" value="1"/>
</dbReference>
<protein>
    <recommendedName>
        <fullName evidence="7">Tyrosine--tRNA ligase</fullName>
        <ecNumber evidence="7">6.1.1.1</ecNumber>
    </recommendedName>
    <alternativeName>
        <fullName evidence="7">Tyrosyl-tRNA synthetase</fullName>
        <shortName evidence="7">TyrRS</shortName>
    </alternativeName>
</protein>
<dbReference type="CDD" id="cd00805">
    <property type="entry name" value="TyrRS_core"/>
    <property type="match status" value="1"/>
</dbReference>
<dbReference type="GO" id="GO:0006437">
    <property type="term" value="P:tyrosyl-tRNA aminoacylation"/>
    <property type="evidence" value="ECO:0007669"/>
    <property type="project" value="UniProtKB-UniRule"/>
</dbReference>
<feature type="binding site" evidence="7">
    <location>
        <position position="249"/>
    </location>
    <ligand>
        <name>ATP</name>
        <dbReference type="ChEBI" id="CHEBI:30616"/>
    </ligand>
</feature>
<dbReference type="PANTHER" id="PTHR11766:SF0">
    <property type="entry name" value="TYROSINE--TRNA LIGASE, MITOCHONDRIAL"/>
    <property type="match status" value="1"/>
</dbReference>
<feature type="domain" description="RNA-binding S4" evidence="9">
    <location>
        <begin position="361"/>
        <end position="404"/>
    </location>
</feature>
<comment type="subunit">
    <text evidence="7">Homodimer.</text>
</comment>
<feature type="binding site" evidence="7">
    <location>
        <position position="50"/>
    </location>
    <ligand>
        <name>L-tyrosine</name>
        <dbReference type="ChEBI" id="CHEBI:58315"/>
    </ligand>
</feature>
<organism evidence="10 11">
    <name type="scientific">Roseibium limicola</name>
    <dbReference type="NCBI Taxonomy" id="2816037"/>
    <lineage>
        <taxon>Bacteria</taxon>
        <taxon>Pseudomonadati</taxon>
        <taxon>Pseudomonadota</taxon>
        <taxon>Alphaproteobacteria</taxon>
        <taxon>Hyphomicrobiales</taxon>
        <taxon>Stappiaceae</taxon>
        <taxon>Roseibium</taxon>
    </lineage>
</organism>
<reference evidence="10" key="1">
    <citation type="submission" date="2021-03" db="EMBL/GenBank/DDBJ databases">
        <title>Roseibium sp. CAU 1637 isolated from Incheon.</title>
        <authorList>
            <person name="Kim W."/>
        </authorList>
    </citation>
    <scope>NUCLEOTIDE SEQUENCE</scope>
    <source>
        <strain evidence="10">CAU 1637</strain>
    </source>
</reference>
<keyword evidence="7" id="KW-0963">Cytoplasm</keyword>
<dbReference type="SUPFAM" id="SSF55174">
    <property type="entry name" value="Alpha-L RNA-binding motif"/>
    <property type="match status" value="1"/>
</dbReference>
<feature type="short sequence motif" description="'KMSKS' region" evidence="7">
    <location>
        <begin position="246"/>
        <end position="250"/>
    </location>
</feature>
<keyword evidence="8" id="KW-0694">RNA-binding</keyword>
<dbReference type="InterPro" id="IPR002942">
    <property type="entry name" value="S4_RNA-bd"/>
</dbReference>
<evidence type="ECO:0000313" key="11">
    <source>
        <dbReference type="Proteomes" id="UP000664779"/>
    </source>
</evidence>
<dbReference type="GO" id="GO:0003723">
    <property type="term" value="F:RNA binding"/>
    <property type="evidence" value="ECO:0007669"/>
    <property type="project" value="UniProtKB-KW"/>
</dbReference>
<dbReference type="Proteomes" id="UP000664779">
    <property type="component" value="Unassembled WGS sequence"/>
</dbReference>
<dbReference type="RefSeq" id="WP_206940898.1">
    <property type="nucleotide sequence ID" value="NZ_JAFLNF010000004.1"/>
</dbReference>
<proteinExistence type="inferred from homology"/>
<keyword evidence="5 7" id="KW-0030">Aminoacyl-tRNA synthetase</keyword>
<dbReference type="GO" id="GO:0005524">
    <property type="term" value="F:ATP binding"/>
    <property type="evidence" value="ECO:0007669"/>
    <property type="project" value="UniProtKB-UniRule"/>
</dbReference>
<dbReference type="NCBIfam" id="TIGR00234">
    <property type="entry name" value="tyrS"/>
    <property type="match status" value="1"/>
</dbReference>
<feature type="binding site" evidence="7">
    <location>
        <position position="186"/>
    </location>
    <ligand>
        <name>L-tyrosine</name>
        <dbReference type="ChEBI" id="CHEBI:58315"/>
    </ligand>
</feature>
<feature type="short sequence motif" description="'HIGH' region" evidence="7">
    <location>
        <begin position="55"/>
        <end position="64"/>
    </location>
</feature>
<evidence type="ECO:0000256" key="8">
    <source>
        <dbReference type="PROSITE-ProRule" id="PRU00182"/>
    </source>
</evidence>
<dbReference type="InterPro" id="IPR002307">
    <property type="entry name" value="Tyr-tRNA-ligase"/>
</dbReference>
<dbReference type="GO" id="GO:0005829">
    <property type="term" value="C:cytosol"/>
    <property type="evidence" value="ECO:0007669"/>
    <property type="project" value="TreeGrafter"/>
</dbReference>
<evidence type="ECO:0000259" key="9">
    <source>
        <dbReference type="Pfam" id="PF01479"/>
    </source>
</evidence>
<dbReference type="EMBL" id="JAFLNF010000004">
    <property type="protein sequence ID" value="MBO0345914.1"/>
    <property type="molecule type" value="Genomic_DNA"/>
</dbReference>
<feature type="binding site" evidence="7">
    <location>
        <position position="190"/>
    </location>
    <ligand>
        <name>L-tyrosine</name>
        <dbReference type="ChEBI" id="CHEBI:58315"/>
    </ligand>
</feature>
<evidence type="ECO:0000256" key="5">
    <source>
        <dbReference type="ARBA" id="ARBA00023146"/>
    </source>
</evidence>
<evidence type="ECO:0000256" key="3">
    <source>
        <dbReference type="ARBA" id="ARBA00022840"/>
    </source>
</evidence>
<dbReference type="FunFam" id="1.10.240.10:FF:000001">
    <property type="entry name" value="Tyrosine--tRNA ligase"/>
    <property type="match status" value="1"/>
</dbReference>
<sequence length="426" mass="47087">MTKHIVEAGKPATKLKSEALQVLLERGLVHQCTDLEALDARLADGQVTAYAGFDATASSLHVGHLMPLMTMRWLQKLGHKPILLLGGGTSQVGDPSFRNEARPLLGDEQIAANITGIRHSVERLIDFRGEDGARIVNNAEWLTEFRFLEFLREFGSQFTVNRMMTFDSVKSRLEAQMPLTVLEFCYMMLQAVDFLELSRRHDCALQVGGSDQWGNIINGVELGRKGDGKQLFGLTVPLITTASGTKMGKTAAGAVWLHPEHLSPFGFWQFWRNTADADVPRFLRLFTELPMSEVLRLSSLEGAELNEAKKILATQVTAIVHGAEEARHAREQGDKLFAGEGDLAEPTHHMDLSHLADGLGLLQLLVHVGFAQTTSEAWRLVEAGGVRLNSQVIEDPRRKISVGDLKVDDQLSLAVGKRRKALLAFR</sequence>
<dbReference type="EC" id="6.1.1.1" evidence="7"/>
<dbReference type="Gene3D" id="3.10.290.10">
    <property type="entry name" value="RNA-binding S4 domain"/>
    <property type="match status" value="1"/>
</dbReference>
<dbReference type="HAMAP" id="MF_02006">
    <property type="entry name" value="Tyr_tRNA_synth_type1"/>
    <property type="match status" value="1"/>
</dbReference>
<dbReference type="InterPro" id="IPR014729">
    <property type="entry name" value="Rossmann-like_a/b/a_fold"/>
</dbReference>
<keyword evidence="11" id="KW-1185">Reference proteome</keyword>
<keyword evidence="3 7" id="KW-0067">ATP-binding</keyword>
<evidence type="ECO:0000256" key="4">
    <source>
        <dbReference type="ARBA" id="ARBA00022917"/>
    </source>
</evidence>
<evidence type="ECO:0000256" key="7">
    <source>
        <dbReference type="HAMAP-Rule" id="MF_02006"/>
    </source>
</evidence>
<dbReference type="PANTHER" id="PTHR11766">
    <property type="entry name" value="TYROSYL-TRNA SYNTHETASE"/>
    <property type="match status" value="1"/>
</dbReference>
<accession>A0A939ENR3</accession>
<dbReference type="InterPro" id="IPR024088">
    <property type="entry name" value="Tyr-tRNA-ligase_bac-type"/>
</dbReference>
<dbReference type="SUPFAM" id="SSF52374">
    <property type="entry name" value="Nucleotidylyl transferase"/>
    <property type="match status" value="1"/>
</dbReference>
<dbReference type="Pfam" id="PF01479">
    <property type="entry name" value="S4"/>
    <property type="match status" value="1"/>
</dbReference>
<dbReference type="CDD" id="cd00165">
    <property type="entry name" value="S4"/>
    <property type="match status" value="1"/>
</dbReference>
<comment type="subcellular location">
    <subcellularLocation>
        <location evidence="7">Cytoplasm</location>
    </subcellularLocation>
</comment>
<comment type="function">
    <text evidence="7">Catalyzes the attachment of tyrosine to tRNA(Tyr) in a two-step reaction: tyrosine is first activated by ATP to form Tyr-AMP and then transferred to the acceptor end of tRNA(Tyr).</text>
</comment>
<name>A0A939ENR3_9HYPH</name>
<evidence type="ECO:0000256" key="6">
    <source>
        <dbReference type="ARBA" id="ARBA00048248"/>
    </source>
</evidence>
<comment type="similarity">
    <text evidence="7">Belongs to the class-I aminoacyl-tRNA synthetase family. TyrS type 1 subfamily.</text>
</comment>
<evidence type="ECO:0000256" key="1">
    <source>
        <dbReference type="ARBA" id="ARBA00022598"/>
    </source>
</evidence>
<comment type="caution">
    <text evidence="10">The sequence shown here is derived from an EMBL/GenBank/DDBJ whole genome shotgun (WGS) entry which is preliminary data.</text>
</comment>
<dbReference type="InterPro" id="IPR036986">
    <property type="entry name" value="S4_RNA-bd_sf"/>
</dbReference>
<dbReference type="GO" id="GO:0004831">
    <property type="term" value="F:tyrosine-tRNA ligase activity"/>
    <property type="evidence" value="ECO:0007669"/>
    <property type="project" value="UniProtKB-UniRule"/>
</dbReference>
<evidence type="ECO:0000313" key="10">
    <source>
        <dbReference type="EMBL" id="MBO0345914.1"/>
    </source>
</evidence>
<dbReference type="InterPro" id="IPR024107">
    <property type="entry name" value="Tyr-tRNA-ligase_bac_1"/>
</dbReference>
<dbReference type="PRINTS" id="PR01040">
    <property type="entry name" value="TRNASYNTHTYR"/>
</dbReference>